<protein>
    <submittedName>
        <fullName evidence="1">Uncharacterized protein</fullName>
    </submittedName>
</protein>
<evidence type="ECO:0000313" key="1">
    <source>
        <dbReference type="EMBL" id="MBM7592076.1"/>
    </source>
</evidence>
<dbReference type="Gene3D" id="3.40.50.720">
    <property type="entry name" value="NAD(P)-binding Rossmann-like Domain"/>
    <property type="match status" value="1"/>
</dbReference>
<comment type="caution">
    <text evidence="1">The sequence shown here is derived from an EMBL/GenBank/DDBJ whole genome shotgun (WGS) entry which is preliminary data.</text>
</comment>
<accession>A0A938Y2H3</accession>
<dbReference type="Proteomes" id="UP000717624">
    <property type="component" value="Unassembled WGS sequence"/>
</dbReference>
<dbReference type="AlphaFoldDB" id="A0A938Y2H3"/>
<dbReference type="EMBL" id="JAFBEB010000019">
    <property type="protein sequence ID" value="MBM7592076.1"/>
    <property type="molecule type" value="Genomic_DNA"/>
</dbReference>
<sequence>MEMPIIMICSSPSWSSSGELYSELRRIGFSFQSGNQANGDPAGILLIDEKEVSLLPEGLAQITHPNPLILAAGPHFSVRFADQLQASLRKQAIAAEVIRLFFLDQGERAVIGGDAGSNGGWVKRLRRLLAEAGIITMVCRRVEAGEIAVQHTAYLLWKNRFFQLVGEHCDRSGANLQVVAQGLGMDKRIGQGWVFSGKSGFQPFEEQWLRRELQRAGQRTKLETIAIWADRLVDGAWLQSLPKMQVRWFRPNRQQKPNKLPDGWLWCETAEEALDQADLLLIVDVNEKLLSLDLADIRKRLRKPLIIDLCCCYPLQESDAYGLLYRSFGQNTNVWYGTDYNGI</sequence>
<dbReference type="SUPFAM" id="SSF52413">
    <property type="entry name" value="UDP-glucose/GDP-mannose dehydrogenase C-terminal domain"/>
    <property type="match status" value="1"/>
</dbReference>
<evidence type="ECO:0000313" key="2">
    <source>
        <dbReference type="Proteomes" id="UP000717624"/>
    </source>
</evidence>
<organism evidence="1 2">
    <name type="scientific">Brevibacillus fulvus</name>
    <dbReference type="NCBI Taxonomy" id="1125967"/>
    <lineage>
        <taxon>Bacteria</taxon>
        <taxon>Bacillati</taxon>
        <taxon>Bacillota</taxon>
        <taxon>Bacilli</taxon>
        <taxon>Bacillales</taxon>
        <taxon>Paenibacillaceae</taxon>
        <taxon>Brevibacillus</taxon>
    </lineage>
</organism>
<dbReference type="InterPro" id="IPR036220">
    <property type="entry name" value="UDP-Glc/GDP-Man_DH_C_sf"/>
</dbReference>
<dbReference type="PANTHER" id="PTHR43750">
    <property type="entry name" value="UDP-GLUCOSE 6-DEHYDROGENASE TUAD"/>
    <property type="match status" value="1"/>
</dbReference>
<dbReference type="PANTHER" id="PTHR43750:SF3">
    <property type="entry name" value="UDP-GLUCOSE 6-DEHYDROGENASE TUAD"/>
    <property type="match status" value="1"/>
</dbReference>
<keyword evidence="2" id="KW-1185">Reference proteome</keyword>
<name>A0A938Y2H3_9BACL</name>
<proteinExistence type="predicted"/>
<dbReference type="RefSeq" id="WP_204519724.1">
    <property type="nucleotide sequence ID" value="NZ_BAABIN010000008.1"/>
</dbReference>
<gene>
    <name evidence="1" type="ORF">JOD01_003728</name>
</gene>
<reference evidence="1" key="1">
    <citation type="submission" date="2021-01" db="EMBL/GenBank/DDBJ databases">
        <title>Genomic Encyclopedia of Type Strains, Phase IV (KMG-IV): sequencing the most valuable type-strain genomes for metagenomic binning, comparative biology and taxonomic classification.</title>
        <authorList>
            <person name="Goeker M."/>
        </authorList>
    </citation>
    <scope>NUCLEOTIDE SEQUENCE</scope>
    <source>
        <strain evidence="1">DSM 25523</strain>
    </source>
</reference>